<gene>
    <name evidence="3" type="primary">OSB1_0</name>
    <name evidence="3" type="ORF">CK203_007749</name>
</gene>
<dbReference type="InterPro" id="IPR011344">
    <property type="entry name" value="ssDNA-bd"/>
</dbReference>
<dbReference type="InterPro" id="IPR012340">
    <property type="entry name" value="NA-bd_OB-fold"/>
</dbReference>
<keyword evidence="1 2" id="KW-0238">DNA-binding</keyword>
<dbReference type="GO" id="GO:0006260">
    <property type="term" value="P:DNA replication"/>
    <property type="evidence" value="ECO:0007669"/>
    <property type="project" value="InterPro"/>
</dbReference>
<dbReference type="PANTHER" id="PTHR10302:SF18">
    <property type="entry name" value="PROTEIN OSB1, MITOCHONDRIAL"/>
    <property type="match status" value="1"/>
</dbReference>
<name>A0A438K1D8_VITVI</name>
<dbReference type="AlphaFoldDB" id="A0A438K1D8"/>
<dbReference type="PANTHER" id="PTHR10302">
    <property type="entry name" value="SINGLE-STRANDED DNA-BINDING PROTEIN"/>
    <property type="match status" value="1"/>
</dbReference>
<sequence>MEAFRLHALFKNIPPFSLQKLLHFSSSSAANPSARRFVSDDLSADGSSIYRHTLKFQRPTTIKWCDRFHNSVSFIGSVDRPLERRYTIHGDLHVYTMLHVKPFREARRDVRIFLQMWDRMAEISFKHLKQNDLIHVSGHLGFYTKADDNGQLRPYHKVIVKELNYVTQFGQPPTYKKIENLESEGGTGLIKPKSRLHLWQVFFYNPDEWWDNRKRKKKPSQPDFEHKHTGEALWLHKGDPVWVRKQLQLHDSRMAELDQVRPTGIRAVSPMQL</sequence>
<accession>A0A438K1D8</accession>
<dbReference type="InterPro" id="IPR000424">
    <property type="entry name" value="Primosome_PriB/ssb"/>
</dbReference>
<evidence type="ECO:0000256" key="1">
    <source>
        <dbReference type="ARBA" id="ARBA00023125"/>
    </source>
</evidence>
<dbReference type="EMBL" id="QGNW01000019">
    <property type="protein sequence ID" value="RVX15026.1"/>
    <property type="molecule type" value="Genomic_DNA"/>
</dbReference>
<evidence type="ECO:0000256" key="2">
    <source>
        <dbReference type="PROSITE-ProRule" id="PRU00252"/>
    </source>
</evidence>
<protein>
    <submittedName>
        <fullName evidence="3">Protein OSB1, mitochondrial</fullName>
    </submittedName>
</protein>
<proteinExistence type="predicted"/>
<evidence type="ECO:0000313" key="3">
    <source>
        <dbReference type="EMBL" id="RVX15026.1"/>
    </source>
</evidence>
<reference evidence="3 4" key="1">
    <citation type="journal article" date="2018" name="PLoS Genet.">
        <title>Population sequencing reveals clonal diversity and ancestral inbreeding in the grapevine cultivar Chardonnay.</title>
        <authorList>
            <person name="Roach M.J."/>
            <person name="Johnson D.L."/>
            <person name="Bohlmann J."/>
            <person name="van Vuuren H.J."/>
            <person name="Jones S.J."/>
            <person name="Pretorius I.S."/>
            <person name="Schmidt S.A."/>
            <person name="Borneman A.R."/>
        </authorList>
    </citation>
    <scope>NUCLEOTIDE SEQUENCE [LARGE SCALE GENOMIC DNA]</scope>
    <source>
        <strain evidence="4">cv. Chardonnay</strain>
        <tissue evidence="3">Leaf</tissue>
    </source>
</reference>
<dbReference type="GO" id="GO:0003697">
    <property type="term" value="F:single-stranded DNA binding"/>
    <property type="evidence" value="ECO:0007669"/>
    <property type="project" value="InterPro"/>
</dbReference>
<evidence type="ECO:0000313" key="4">
    <source>
        <dbReference type="Proteomes" id="UP000288805"/>
    </source>
</evidence>
<dbReference type="PROSITE" id="PS50935">
    <property type="entry name" value="SSB"/>
    <property type="match status" value="1"/>
</dbReference>
<dbReference type="SUPFAM" id="SSF50249">
    <property type="entry name" value="Nucleic acid-binding proteins"/>
    <property type="match status" value="1"/>
</dbReference>
<organism evidence="3 4">
    <name type="scientific">Vitis vinifera</name>
    <name type="common">Grape</name>
    <dbReference type="NCBI Taxonomy" id="29760"/>
    <lineage>
        <taxon>Eukaryota</taxon>
        <taxon>Viridiplantae</taxon>
        <taxon>Streptophyta</taxon>
        <taxon>Embryophyta</taxon>
        <taxon>Tracheophyta</taxon>
        <taxon>Spermatophyta</taxon>
        <taxon>Magnoliopsida</taxon>
        <taxon>eudicotyledons</taxon>
        <taxon>Gunneridae</taxon>
        <taxon>Pentapetalae</taxon>
        <taxon>rosids</taxon>
        <taxon>Vitales</taxon>
        <taxon>Vitaceae</taxon>
        <taxon>Viteae</taxon>
        <taxon>Vitis</taxon>
    </lineage>
</organism>
<dbReference type="FunFam" id="2.40.50.140:FF:000593">
    <property type="entry name" value="Protein OSB1 mitochondrial"/>
    <property type="match status" value="1"/>
</dbReference>
<dbReference type="Proteomes" id="UP000288805">
    <property type="component" value="Unassembled WGS sequence"/>
</dbReference>
<dbReference type="Gene3D" id="2.40.50.140">
    <property type="entry name" value="Nucleic acid-binding proteins"/>
    <property type="match status" value="1"/>
</dbReference>
<comment type="caution">
    <text evidence="3">The sequence shown here is derived from an EMBL/GenBank/DDBJ whole genome shotgun (WGS) entry which is preliminary data.</text>
</comment>
<dbReference type="Pfam" id="PF00436">
    <property type="entry name" value="SSB"/>
    <property type="match status" value="1"/>
</dbReference>